<proteinExistence type="predicted"/>
<keyword evidence="1" id="KW-0436">Ligase</keyword>
<organism evidence="1 2">
    <name type="scientific">Kocuria subflava</name>
    <dbReference type="NCBI Taxonomy" id="1736139"/>
    <lineage>
        <taxon>Bacteria</taxon>
        <taxon>Bacillati</taxon>
        <taxon>Actinomycetota</taxon>
        <taxon>Actinomycetes</taxon>
        <taxon>Micrococcales</taxon>
        <taxon>Micrococcaceae</taxon>
        <taxon>Kocuria</taxon>
    </lineage>
</organism>
<dbReference type="AlphaFoldDB" id="A0A846TSD6"/>
<dbReference type="GO" id="GO:0016874">
    <property type="term" value="F:ligase activity"/>
    <property type="evidence" value="ECO:0007669"/>
    <property type="project" value="UniProtKB-KW"/>
</dbReference>
<keyword evidence="2" id="KW-1185">Reference proteome</keyword>
<protein>
    <submittedName>
        <fullName evidence="1">Phenylacetate--CoA ligase family protein</fullName>
    </submittedName>
</protein>
<dbReference type="InterPro" id="IPR042099">
    <property type="entry name" value="ANL_N_sf"/>
</dbReference>
<evidence type="ECO:0000313" key="2">
    <source>
        <dbReference type="Proteomes" id="UP000521379"/>
    </source>
</evidence>
<evidence type="ECO:0000313" key="1">
    <source>
        <dbReference type="EMBL" id="NKE09880.1"/>
    </source>
</evidence>
<sequence>MSVRERIAHLPAEQREKFAVLVRAIPVRLRYGPAYRRTRRDILKAHSVPFWGQEERRRQLIKLLSVAASTEYYGEHFDYVALKSFDPQVDDPFTVLAQLPVLTRAALSANTELMIAPASRSTVELVASSGTSGSPILFHLDKARGAGEWAYVQNAWEQDTGYQLDDWRLFLRGAVEFDESKDHLVQATTGEVVLRIQALSPEKIREHWKLVTDRSIRYIHGYPASIDYMARLLETHLPDDDWRYQVKGILAVSEEYTPAQAETFRRVFPNAKVSNFYGLSERTVFAPMDREWVFHPEPLYGITEILKADGSPAQVGERGRIVTTGLRLMGHPFLRYDTGDSAEVVGFNTWGEPTFKDIKARRGREGLVRADGTLFPTTPLNVHGHQFLCVNRFRFRQDEPGKVALMVEPSARATSEDLKDFYTTMVSRTKDQVELSFEVVDRLQVPPGGKARLVDQNIDGVVSTWA</sequence>
<dbReference type="EMBL" id="JAAVUN010000013">
    <property type="protein sequence ID" value="NKE09880.1"/>
    <property type="molecule type" value="Genomic_DNA"/>
</dbReference>
<dbReference type="PANTHER" id="PTHR36932:SF1">
    <property type="entry name" value="CAPSULAR POLYSACCHARIDE BIOSYNTHESIS PROTEIN"/>
    <property type="match status" value="1"/>
</dbReference>
<dbReference type="InterPro" id="IPR053158">
    <property type="entry name" value="CapK_Type1_Caps_Biosynth"/>
</dbReference>
<comment type="caution">
    <text evidence="1">The sequence shown here is derived from an EMBL/GenBank/DDBJ whole genome shotgun (WGS) entry which is preliminary data.</text>
</comment>
<dbReference type="Gene3D" id="3.40.50.12780">
    <property type="entry name" value="N-terminal domain of ligase-like"/>
    <property type="match status" value="1"/>
</dbReference>
<dbReference type="Proteomes" id="UP000521379">
    <property type="component" value="Unassembled WGS sequence"/>
</dbReference>
<reference evidence="1 2" key="1">
    <citation type="submission" date="2020-02" db="EMBL/GenBank/DDBJ databases">
        <authorList>
            <person name="Sun Q."/>
        </authorList>
    </citation>
    <scope>NUCLEOTIDE SEQUENCE [LARGE SCALE GENOMIC DNA]</scope>
    <source>
        <strain evidence="1 2">YIM 13062</strain>
    </source>
</reference>
<dbReference type="PANTHER" id="PTHR36932">
    <property type="entry name" value="CAPSULAR POLYSACCHARIDE BIOSYNTHESIS PROTEIN"/>
    <property type="match status" value="1"/>
</dbReference>
<dbReference type="SUPFAM" id="SSF56801">
    <property type="entry name" value="Acetyl-CoA synthetase-like"/>
    <property type="match status" value="1"/>
</dbReference>
<gene>
    <name evidence="1" type="ORF">GTW58_08010</name>
</gene>
<name>A0A846TSD6_9MICC</name>
<accession>A0A846TSD6</accession>